<organism evidence="2 3">
    <name type="scientific">Dolichospermum compactum NIES-806</name>
    <dbReference type="NCBI Taxonomy" id="1973481"/>
    <lineage>
        <taxon>Bacteria</taxon>
        <taxon>Bacillati</taxon>
        <taxon>Cyanobacteriota</taxon>
        <taxon>Cyanophyceae</taxon>
        <taxon>Nostocales</taxon>
        <taxon>Aphanizomenonaceae</taxon>
        <taxon>Dolichospermum</taxon>
        <taxon>Dolichospermum compactum</taxon>
    </lineage>
</organism>
<dbReference type="Proteomes" id="UP000218702">
    <property type="component" value="Chromosome"/>
</dbReference>
<gene>
    <name evidence="2" type="ORF">NIES806_04370</name>
</gene>
<protein>
    <submittedName>
        <fullName evidence="2">Uncharacterized protein</fullName>
    </submittedName>
</protein>
<sequence length="67" mass="7905">MNLFLGVWEGTRENLTGKWLRWWDEQGNLLLWSSELVEQKQQEIEQEKQHADKLAAQLKALGIEPEN</sequence>
<keyword evidence="1" id="KW-0175">Coiled coil</keyword>
<reference evidence="2 3" key="1">
    <citation type="submission" date="2017-06" db="EMBL/GenBank/DDBJ databases">
        <title>Genome sequencing of cyanobaciteial culture collection at National Institute for Environmental Studies (NIES).</title>
        <authorList>
            <person name="Hirose Y."/>
            <person name="Shimura Y."/>
            <person name="Fujisawa T."/>
            <person name="Nakamura Y."/>
            <person name="Kawachi M."/>
        </authorList>
    </citation>
    <scope>NUCLEOTIDE SEQUENCE [LARGE SCALE GENOMIC DNA]</scope>
    <source>
        <strain evidence="2 3">NIES-806</strain>
    </source>
</reference>
<proteinExistence type="predicted"/>
<accession>A0A1Z4UYJ3</accession>
<dbReference type="KEGG" id="dcm:NIES806_04370"/>
<evidence type="ECO:0000313" key="2">
    <source>
        <dbReference type="EMBL" id="BAZ84253.1"/>
    </source>
</evidence>
<feature type="coiled-coil region" evidence="1">
    <location>
        <begin position="37"/>
        <end position="64"/>
    </location>
</feature>
<evidence type="ECO:0000313" key="3">
    <source>
        <dbReference type="Proteomes" id="UP000218702"/>
    </source>
</evidence>
<name>A0A1Z4UYJ3_9CYAN</name>
<evidence type="ECO:0000256" key="1">
    <source>
        <dbReference type="SAM" id="Coils"/>
    </source>
</evidence>
<dbReference type="AlphaFoldDB" id="A0A1Z4UYJ3"/>
<keyword evidence="3" id="KW-1185">Reference proteome</keyword>
<dbReference type="EMBL" id="AP018316">
    <property type="protein sequence ID" value="BAZ84253.1"/>
    <property type="molecule type" value="Genomic_DNA"/>
</dbReference>